<evidence type="ECO:0000256" key="1">
    <source>
        <dbReference type="SAM" id="Phobius"/>
    </source>
</evidence>
<name>A0A317JPJ9_9BACT</name>
<protein>
    <recommendedName>
        <fullName evidence="4">Glycosyltransferase RgtA/B/C/D-like domain-containing protein</fullName>
    </recommendedName>
</protein>
<feature type="transmembrane region" description="Helical" evidence="1">
    <location>
        <begin position="366"/>
        <end position="384"/>
    </location>
</feature>
<reference evidence="2 3" key="1">
    <citation type="submission" date="2018-02" db="EMBL/GenBank/DDBJ databases">
        <title>Genomic Reconstructions from Amazon Rainforest and Pasture Soil Reveal Novel Insights into the Physiology of Candidate Phyla in Tropical Sites.</title>
        <authorList>
            <person name="Kroeger M.E."/>
            <person name="Delmont T."/>
            <person name="Eren A.M."/>
            <person name="Guo J."/>
            <person name="Meyer K.M."/>
            <person name="Khan K."/>
            <person name="Rodrigues J.L.M."/>
            <person name="Bohannan B.J.M."/>
            <person name="Tringe S."/>
            <person name="Borges C.D."/>
            <person name="Tiedje J."/>
            <person name="Tsai S.M."/>
            <person name="Nusslein K."/>
        </authorList>
    </citation>
    <scope>NUCLEOTIDE SEQUENCE [LARGE SCALE GENOMIC DNA]</scope>
    <source>
        <strain evidence="2">Amazon FNV 2010 28 9</strain>
    </source>
</reference>
<gene>
    <name evidence="2" type="ORF">C5B42_01285</name>
</gene>
<dbReference type="Proteomes" id="UP000246104">
    <property type="component" value="Unassembled WGS sequence"/>
</dbReference>
<feature type="transmembrane region" description="Helical" evidence="1">
    <location>
        <begin position="337"/>
        <end position="354"/>
    </location>
</feature>
<feature type="transmembrane region" description="Helical" evidence="1">
    <location>
        <begin position="257"/>
        <end position="277"/>
    </location>
</feature>
<comment type="caution">
    <text evidence="2">The sequence shown here is derived from an EMBL/GenBank/DDBJ whole genome shotgun (WGS) entry which is preliminary data.</text>
</comment>
<dbReference type="AlphaFoldDB" id="A0A317JPJ9"/>
<feature type="transmembrane region" description="Helical" evidence="1">
    <location>
        <begin position="99"/>
        <end position="122"/>
    </location>
</feature>
<evidence type="ECO:0000313" key="2">
    <source>
        <dbReference type="EMBL" id="PWU23927.1"/>
    </source>
</evidence>
<feature type="transmembrane region" description="Helical" evidence="1">
    <location>
        <begin position="196"/>
        <end position="213"/>
    </location>
</feature>
<accession>A0A317JPJ9</accession>
<feature type="transmembrane region" description="Helical" evidence="1">
    <location>
        <begin position="134"/>
        <end position="154"/>
    </location>
</feature>
<feature type="transmembrane region" description="Helical" evidence="1">
    <location>
        <begin position="12"/>
        <end position="31"/>
    </location>
</feature>
<organism evidence="2 3">
    <name type="scientific">Candidatus Cerribacteria bacterium 'Amazon FNV 2010 28 9'</name>
    <dbReference type="NCBI Taxonomy" id="2081795"/>
    <lineage>
        <taxon>Bacteria</taxon>
        <taxon>Candidatus Cerribacteria</taxon>
    </lineage>
</organism>
<evidence type="ECO:0000313" key="3">
    <source>
        <dbReference type="Proteomes" id="UP000246104"/>
    </source>
</evidence>
<feature type="transmembrane region" description="Helical" evidence="1">
    <location>
        <begin position="311"/>
        <end position="330"/>
    </location>
</feature>
<feature type="transmembrane region" description="Helical" evidence="1">
    <location>
        <begin position="396"/>
        <end position="417"/>
    </location>
</feature>
<evidence type="ECO:0008006" key="4">
    <source>
        <dbReference type="Google" id="ProtNLM"/>
    </source>
</evidence>
<keyword evidence="1" id="KW-0812">Transmembrane</keyword>
<sequence>MRALFPSIKKYWIYLVLFVFSVVIFLIHYSIAGQAVYGDGIDYWAYLHTWYFDHDMDFTNEYEHIYNHEFNNAHPESKSPVIVKTNVTKLGKTDDIHPYGTALFFLPFFMIADGIVVIANLFHIGLLRNGYSDTYQIIVGMGSIIYTFLGLVIMEYTCVKLGVGEKIARLSTLTLFGASTLLYYGSFDVINSHGISLFLLSVFWYLLFIRASYSIRRFAAYGVLMGLAFVVRLQEALLAVPLTLVSVRALWPNFPKLVKLCVVTGIVGLLVVFPLFYQWHVLYGGWLHSSYFDGFAPTPLVGSLFDAQNGLFTKTPLIFLIVMVTPIVALCAKKYRFLMGVFSLFFVLQVVLLARHGGWIGAAYGGRMYINCTFAFVLIFALLLERSQKGISYRLLRYFCVFFIVYNMMSIGDFVLFEKMASGNKIGSESITKVKIERLLHFQY</sequence>
<keyword evidence="1" id="KW-0472">Membrane</keyword>
<proteinExistence type="predicted"/>
<dbReference type="EMBL" id="PSRQ01000018">
    <property type="protein sequence ID" value="PWU23927.1"/>
    <property type="molecule type" value="Genomic_DNA"/>
</dbReference>
<keyword evidence="1" id="KW-1133">Transmembrane helix</keyword>